<comment type="caution">
    <text evidence="1">The sequence shown here is derived from an EMBL/GenBank/DDBJ whole genome shotgun (WGS) entry which is preliminary data.</text>
</comment>
<sequence length="46" mass="5520">MQYWRYPAIPSNLNDQLIDQYHNKIQIIVNQFECEKGHMNIFGVPL</sequence>
<keyword evidence="2" id="KW-1185">Reference proteome</keyword>
<organism evidence="1 2">
    <name type="scientific">Vibrio maritimus</name>
    <dbReference type="NCBI Taxonomy" id="990268"/>
    <lineage>
        <taxon>Bacteria</taxon>
        <taxon>Pseudomonadati</taxon>
        <taxon>Pseudomonadota</taxon>
        <taxon>Gammaproteobacteria</taxon>
        <taxon>Vibrionales</taxon>
        <taxon>Vibrionaceae</taxon>
        <taxon>Vibrio</taxon>
    </lineage>
</organism>
<dbReference type="Proteomes" id="UP000029228">
    <property type="component" value="Unassembled WGS sequence"/>
</dbReference>
<dbReference type="AlphaFoldDB" id="A0A090RXP5"/>
<proteinExistence type="predicted"/>
<reference evidence="1 2" key="1">
    <citation type="submission" date="2014-09" db="EMBL/GenBank/DDBJ databases">
        <title>Vibrio maritimus JCM 19235. (C45) whole genome shotgun sequence.</title>
        <authorList>
            <person name="Sawabe T."/>
            <person name="Meirelles P."/>
            <person name="Nakanishi M."/>
            <person name="Sayaka M."/>
            <person name="Hattori M."/>
            <person name="Ohkuma M."/>
        </authorList>
    </citation>
    <scope>NUCLEOTIDE SEQUENCE [LARGE SCALE GENOMIC DNA]</scope>
    <source>
        <strain evidence="2">JCM19235</strain>
    </source>
</reference>
<dbReference type="STRING" id="990268.JCM19235_4226"/>
<protein>
    <submittedName>
        <fullName evidence="1">Uncharacterized protein</fullName>
    </submittedName>
</protein>
<name>A0A090RXP5_9VIBR</name>
<dbReference type="EMBL" id="BBMR01000005">
    <property type="protein sequence ID" value="GAL20026.1"/>
    <property type="molecule type" value="Genomic_DNA"/>
</dbReference>
<gene>
    <name evidence="1" type="ORF">JCM19235_4226</name>
</gene>
<evidence type="ECO:0000313" key="2">
    <source>
        <dbReference type="Proteomes" id="UP000029228"/>
    </source>
</evidence>
<accession>A0A090RXP5</accession>
<evidence type="ECO:0000313" key="1">
    <source>
        <dbReference type="EMBL" id="GAL20026.1"/>
    </source>
</evidence>